<keyword evidence="3" id="KW-1185">Reference proteome</keyword>
<feature type="non-terminal residue" evidence="2">
    <location>
        <position position="99"/>
    </location>
</feature>
<proteinExistence type="predicted"/>
<accession>A0ABN8ICU4</accession>
<evidence type="ECO:0000256" key="1">
    <source>
        <dbReference type="SAM" id="MobiDB-lite"/>
    </source>
</evidence>
<dbReference type="EMBL" id="OW152833">
    <property type="protein sequence ID" value="CAH2054731.1"/>
    <property type="molecule type" value="Genomic_DNA"/>
</dbReference>
<reference evidence="2" key="1">
    <citation type="submission" date="2022-03" db="EMBL/GenBank/DDBJ databases">
        <authorList>
            <person name="Martin H S."/>
        </authorList>
    </citation>
    <scope>NUCLEOTIDE SEQUENCE</scope>
</reference>
<gene>
    <name evidence="2" type="ORF">IPOD504_LOCUS8757</name>
</gene>
<feature type="compositionally biased region" description="Basic residues" evidence="1">
    <location>
        <begin position="77"/>
        <end position="93"/>
    </location>
</feature>
<protein>
    <submittedName>
        <fullName evidence="2">Uncharacterized protein</fullName>
    </submittedName>
</protein>
<organism evidence="2 3">
    <name type="scientific">Iphiclides podalirius</name>
    <name type="common">scarce swallowtail</name>
    <dbReference type="NCBI Taxonomy" id="110791"/>
    <lineage>
        <taxon>Eukaryota</taxon>
        <taxon>Metazoa</taxon>
        <taxon>Ecdysozoa</taxon>
        <taxon>Arthropoda</taxon>
        <taxon>Hexapoda</taxon>
        <taxon>Insecta</taxon>
        <taxon>Pterygota</taxon>
        <taxon>Neoptera</taxon>
        <taxon>Endopterygota</taxon>
        <taxon>Lepidoptera</taxon>
        <taxon>Glossata</taxon>
        <taxon>Ditrysia</taxon>
        <taxon>Papilionoidea</taxon>
        <taxon>Papilionidae</taxon>
        <taxon>Papilioninae</taxon>
        <taxon>Iphiclides</taxon>
    </lineage>
</organism>
<sequence length="99" mass="10945">MGRTAAGPGHDSRHQPGPSPPDYPGRSRSRRTRGKVTVVQTEWPRAARRARSRPERGPLQCETATSTAGARMVARPGQRRRSIHVGTKARQRTTARDPQ</sequence>
<dbReference type="Proteomes" id="UP000837857">
    <property type="component" value="Chromosome 21"/>
</dbReference>
<name>A0ABN8ICU4_9NEOP</name>
<evidence type="ECO:0000313" key="2">
    <source>
        <dbReference type="EMBL" id="CAH2054731.1"/>
    </source>
</evidence>
<feature type="region of interest" description="Disordered" evidence="1">
    <location>
        <begin position="1"/>
        <end position="99"/>
    </location>
</feature>
<evidence type="ECO:0000313" key="3">
    <source>
        <dbReference type="Proteomes" id="UP000837857"/>
    </source>
</evidence>